<proteinExistence type="predicted"/>
<sequence>SALGRMVIRLGKHFGFRTLNVVRRAEQVDELKSLGGDVVVPFDATNQEPETLNEEVMRATNKKGVPFAIDPVGGTTCAATVACLGPQGRMLVYGTLTEDPLTISPRTLMTPEASIEGFWLARWMPRQKLLTKLRLVRTITRLMRAGVLVSDVGASYPLESIADAVQEAETVGRNGKVLLRISEI</sequence>
<feature type="non-terminal residue" evidence="4">
    <location>
        <position position="1"/>
    </location>
</feature>
<name>X0WGV6_9ZZZZ</name>
<dbReference type="SUPFAM" id="SSF51735">
    <property type="entry name" value="NAD(P)-binding Rossmann-fold domains"/>
    <property type="match status" value="1"/>
</dbReference>
<organism evidence="4">
    <name type="scientific">marine sediment metagenome</name>
    <dbReference type="NCBI Taxonomy" id="412755"/>
    <lineage>
        <taxon>unclassified sequences</taxon>
        <taxon>metagenomes</taxon>
        <taxon>ecological metagenomes</taxon>
    </lineage>
</organism>
<dbReference type="Gene3D" id="3.90.180.10">
    <property type="entry name" value="Medium-chain alcohol dehydrogenases, catalytic domain"/>
    <property type="match status" value="1"/>
</dbReference>
<protein>
    <recommendedName>
        <fullName evidence="3">Alcohol dehydrogenase-like C-terminal domain-containing protein</fullName>
    </recommendedName>
</protein>
<keyword evidence="1" id="KW-0521">NADP</keyword>
<dbReference type="AlphaFoldDB" id="X0WGV6"/>
<dbReference type="GO" id="GO:0016651">
    <property type="term" value="F:oxidoreductase activity, acting on NAD(P)H"/>
    <property type="evidence" value="ECO:0007669"/>
    <property type="project" value="TreeGrafter"/>
</dbReference>
<dbReference type="PANTHER" id="PTHR48106:SF2">
    <property type="entry name" value="ZN2+-BINDING DEHYDROGENASE"/>
    <property type="match status" value="1"/>
</dbReference>
<evidence type="ECO:0000256" key="2">
    <source>
        <dbReference type="ARBA" id="ARBA00023002"/>
    </source>
</evidence>
<reference evidence="4" key="1">
    <citation type="journal article" date="2014" name="Front. Microbiol.">
        <title>High frequency of phylogenetically diverse reductive dehalogenase-homologous genes in deep subseafloor sedimentary metagenomes.</title>
        <authorList>
            <person name="Kawai M."/>
            <person name="Futagami T."/>
            <person name="Toyoda A."/>
            <person name="Takaki Y."/>
            <person name="Nishi S."/>
            <person name="Hori S."/>
            <person name="Arai W."/>
            <person name="Tsubouchi T."/>
            <person name="Morono Y."/>
            <person name="Uchiyama I."/>
            <person name="Ito T."/>
            <person name="Fujiyama A."/>
            <person name="Inagaki F."/>
            <person name="Takami H."/>
        </authorList>
    </citation>
    <scope>NUCLEOTIDE SEQUENCE</scope>
    <source>
        <strain evidence="4">Expedition CK06-06</strain>
    </source>
</reference>
<keyword evidence="2" id="KW-0560">Oxidoreductase</keyword>
<dbReference type="EMBL" id="BARS01049144">
    <property type="protein sequence ID" value="GAG29915.1"/>
    <property type="molecule type" value="Genomic_DNA"/>
</dbReference>
<comment type="caution">
    <text evidence="4">The sequence shown here is derived from an EMBL/GenBank/DDBJ whole genome shotgun (WGS) entry which is preliminary data.</text>
</comment>
<dbReference type="InterPro" id="IPR013149">
    <property type="entry name" value="ADH-like_C"/>
</dbReference>
<evidence type="ECO:0000313" key="4">
    <source>
        <dbReference type="EMBL" id="GAG29915.1"/>
    </source>
</evidence>
<evidence type="ECO:0000256" key="1">
    <source>
        <dbReference type="ARBA" id="ARBA00022857"/>
    </source>
</evidence>
<dbReference type="GO" id="GO:0070402">
    <property type="term" value="F:NADPH binding"/>
    <property type="evidence" value="ECO:0007669"/>
    <property type="project" value="TreeGrafter"/>
</dbReference>
<accession>X0WGV6</accession>
<evidence type="ECO:0000259" key="3">
    <source>
        <dbReference type="Pfam" id="PF00107"/>
    </source>
</evidence>
<dbReference type="Pfam" id="PF00107">
    <property type="entry name" value="ADH_zinc_N"/>
    <property type="match status" value="1"/>
</dbReference>
<dbReference type="Gene3D" id="3.40.50.720">
    <property type="entry name" value="NAD(P)-binding Rossmann-like Domain"/>
    <property type="match status" value="1"/>
</dbReference>
<dbReference type="PANTHER" id="PTHR48106">
    <property type="entry name" value="QUINONE OXIDOREDUCTASE PIG3-RELATED"/>
    <property type="match status" value="1"/>
</dbReference>
<dbReference type="InterPro" id="IPR036291">
    <property type="entry name" value="NAD(P)-bd_dom_sf"/>
</dbReference>
<gene>
    <name evidence="4" type="ORF">S01H1_73540</name>
</gene>
<feature type="domain" description="Alcohol dehydrogenase-like C-terminal" evidence="3">
    <location>
        <begin position="2"/>
        <end position="128"/>
    </location>
</feature>